<dbReference type="GeneID" id="97610126"/>
<dbReference type="EMBL" id="QGMZ01000028">
    <property type="protein sequence ID" value="PWR71922.1"/>
    <property type="molecule type" value="Genomic_DNA"/>
</dbReference>
<keyword evidence="3" id="KW-1185">Reference proteome</keyword>
<feature type="domain" description="Transposase IS204/IS1001/IS1096/IS1165 DDE" evidence="1">
    <location>
        <begin position="6"/>
        <end position="45"/>
    </location>
</feature>
<organism evidence="2 3">
    <name type="scientific">Methanospirillum stamsii</name>
    <dbReference type="NCBI Taxonomy" id="1277351"/>
    <lineage>
        <taxon>Archaea</taxon>
        <taxon>Methanobacteriati</taxon>
        <taxon>Methanobacteriota</taxon>
        <taxon>Stenosarchaea group</taxon>
        <taxon>Methanomicrobia</taxon>
        <taxon>Methanomicrobiales</taxon>
        <taxon>Methanospirillaceae</taxon>
        <taxon>Methanospirillum</taxon>
    </lineage>
</organism>
<evidence type="ECO:0000259" key="1">
    <source>
        <dbReference type="Pfam" id="PF01610"/>
    </source>
</evidence>
<accession>A0A2V2MVK4</accession>
<sequence length="45" mass="5023">MKQLLQRKVRNHKSGIISNVLNRISNGIVEAINGKIQILKRGARG</sequence>
<proteinExistence type="predicted"/>
<gene>
    <name evidence="2" type="ORF">DLD82_12905</name>
</gene>
<dbReference type="RefSeq" id="WP_109941553.1">
    <property type="nucleotide sequence ID" value="NZ_CP176366.1"/>
</dbReference>
<name>A0A2V2MVK4_9EURY</name>
<dbReference type="AlphaFoldDB" id="A0A2V2MVK4"/>
<evidence type="ECO:0000313" key="2">
    <source>
        <dbReference type="EMBL" id="PWR71922.1"/>
    </source>
</evidence>
<dbReference type="Proteomes" id="UP000245934">
    <property type="component" value="Unassembled WGS sequence"/>
</dbReference>
<dbReference type="OrthoDB" id="141013at2157"/>
<comment type="caution">
    <text evidence="2">The sequence shown here is derived from an EMBL/GenBank/DDBJ whole genome shotgun (WGS) entry which is preliminary data.</text>
</comment>
<evidence type="ECO:0000313" key="3">
    <source>
        <dbReference type="Proteomes" id="UP000245934"/>
    </source>
</evidence>
<reference evidence="2 3" key="1">
    <citation type="submission" date="2018-05" db="EMBL/GenBank/DDBJ databases">
        <title>Draft genome of Methanospirillum stamsii Pt1.</title>
        <authorList>
            <person name="Dueholm M.S."/>
            <person name="Nielsen P.H."/>
            <person name="Bakmann L.F."/>
            <person name="Otzen D.E."/>
        </authorList>
    </citation>
    <scope>NUCLEOTIDE SEQUENCE [LARGE SCALE GENOMIC DNA]</scope>
    <source>
        <strain evidence="2 3">Pt1</strain>
    </source>
</reference>
<dbReference type="Pfam" id="PF01610">
    <property type="entry name" value="DDE_Tnp_ISL3"/>
    <property type="match status" value="1"/>
</dbReference>
<protein>
    <recommendedName>
        <fullName evidence="1">Transposase IS204/IS1001/IS1096/IS1165 DDE domain-containing protein</fullName>
    </recommendedName>
</protein>
<dbReference type="InterPro" id="IPR002560">
    <property type="entry name" value="Transposase_DDE"/>
</dbReference>